<dbReference type="AlphaFoldDB" id="R0JUM4"/>
<name>R0JUM4_ANAPL</name>
<proteinExistence type="predicted"/>
<evidence type="ECO:0000313" key="1">
    <source>
        <dbReference type="EMBL" id="EOB01231.1"/>
    </source>
</evidence>
<dbReference type="EMBL" id="KB743111">
    <property type="protein sequence ID" value="EOB01231.1"/>
    <property type="molecule type" value="Genomic_DNA"/>
</dbReference>
<accession>R0JUM4</accession>
<dbReference type="Proteomes" id="UP000296049">
    <property type="component" value="Unassembled WGS sequence"/>
</dbReference>
<evidence type="ECO:0000313" key="2">
    <source>
        <dbReference type="Proteomes" id="UP000296049"/>
    </source>
</evidence>
<sequence length="93" mass="10436">MDTRPSTLNLRLARSETYWEMCTFSDGEHSFSFITTLEAAVQQSGSDAMAVLPLFQHGEKDGEEQLTTSPNEAFEKLTAEHIHWEKGNSFPGL</sequence>
<keyword evidence="2" id="KW-1185">Reference proteome</keyword>
<protein>
    <submittedName>
        <fullName evidence="1">Uncharacterized protein</fullName>
    </submittedName>
</protein>
<reference evidence="2" key="1">
    <citation type="journal article" date="2013" name="Nat. Genet.">
        <title>The duck genome and transcriptome provide insight into an avian influenza virus reservoir species.</title>
        <authorList>
            <person name="Huang Y."/>
            <person name="Li Y."/>
            <person name="Burt D.W."/>
            <person name="Chen H."/>
            <person name="Zhang Y."/>
            <person name="Qian W."/>
            <person name="Kim H."/>
            <person name="Gan S."/>
            <person name="Zhao Y."/>
            <person name="Li J."/>
            <person name="Yi K."/>
            <person name="Feng H."/>
            <person name="Zhu P."/>
            <person name="Li B."/>
            <person name="Liu Q."/>
            <person name="Fairley S."/>
            <person name="Magor K.E."/>
            <person name="Du Z."/>
            <person name="Hu X."/>
            <person name="Goodman L."/>
            <person name="Tafer H."/>
            <person name="Vignal A."/>
            <person name="Lee T."/>
            <person name="Kim K.W."/>
            <person name="Sheng Z."/>
            <person name="An Y."/>
            <person name="Searle S."/>
            <person name="Herrero J."/>
            <person name="Groenen M.A."/>
            <person name="Crooijmans R.P."/>
            <person name="Faraut T."/>
            <person name="Cai Q."/>
            <person name="Webster R.G."/>
            <person name="Aldridge J.R."/>
            <person name="Warren W.C."/>
            <person name="Bartschat S."/>
            <person name="Kehr S."/>
            <person name="Marz M."/>
            <person name="Stadler P.F."/>
            <person name="Smith J."/>
            <person name="Kraus R.H."/>
            <person name="Zhao Y."/>
            <person name="Ren L."/>
            <person name="Fei J."/>
            <person name="Morisson M."/>
            <person name="Kaiser P."/>
            <person name="Griffin D.K."/>
            <person name="Rao M."/>
            <person name="Pitel F."/>
            <person name="Wang J."/>
            <person name="Li N."/>
        </authorList>
    </citation>
    <scope>NUCLEOTIDE SEQUENCE [LARGE SCALE GENOMIC DNA]</scope>
</reference>
<organism evidence="1 2">
    <name type="scientific">Anas platyrhynchos</name>
    <name type="common">Mallard</name>
    <name type="synonym">Anas boschas</name>
    <dbReference type="NCBI Taxonomy" id="8839"/>
    <lineage>
        <taxon>Eukaryota</taxon>
        <taxon>Metazoa</taxon>
        <taxon>Chordata</taxon>
        <taxon>Craniata</taxon>
        <taxon>Vertebrata</taxon>
        <taxon>Euteleostomi</taxon>
        <taxon>Archelosauria</taxon>
        <taxon>Archosauria</taxon>
        <taxon>Dinosauria</taxon>
        <taxon>Saurischia</taxon>
        <taxon>Theropoda</taxon>
        <taxon>Coelurosauria</taxon>
        <taxon>Aves</taxon>
        <taxon>Neognathae</taxon>
        <taxon>Galloanserae</taxon>
        <taxon>Anseriformes</taxon>
        <taxon>Anatidae</taxon>
        <taxon>Anatinae</taxon>
        <taxon>Anas</taxon>
    </lineage>
</organism>
<gene>
    <name evidence="1" type="ORF">Anapl_02350</name>
</gene>